<proteinExistence type="predicted"/>
<dbReference type="AlphaFoldDB" id="A0A5C9A2Q0"/>
<evidence type="ECO:0000313" key="2">
    <source>
        <dbReference type="EMBL" id="TXS94050.1"/>
    </source>
</evidence>
<dbReference type="Pfam" id="PF11086">
    <property type="entry name" value="DUF2878"/>
    <property type="match status" value="1"/>
</dbReference>
<sequence length="183" mass="19767">MNQSDNSPTTTVEPVAPRARLVERWWFNALWFQLFWLCAVLGRDSLLPVTALLLVLHFALVRSAVAELAALAPVALIGAAVDSTLSLTGVFQFPGPGPIPLWLLALWFAFATTLSRSLDALCRRPLLACLLGAPAAGNYLVGAKLGAVEFGFSTTQTLWLLLPLWMILLPLLCAVSNRLGGTR</sequence>
<gene>
    <name evidence="2" type="ORF">FV139_10585</name>
</gene>
<feature type="transmembrane region" description="Helical" evidence="1">
    <location>
        <begin position="68"/>
        <end position="93"/>
    </location>
</feature>
<organism evidence="2 3">
    <name type="scientific">Parahaliea maris</name>
    <dbReference type="NCBI Taxonomy" id="2716870"/>
    <lineage>
        <taxon>Bacteria</taxon>
        <taxon>Pseudomonadati</taxon>
        <taxon>Pseudomonadota</taxon>
        <taxon>Gammaproteobacteria</taxon>
        <taxon>Cellvibrionales</taxon>
        <taxon>Halieaceae</taxon>
        <taxon>Parahaliea</taxon>
    </lineage>
</organism>
<evidence type="ECO:0000313" key="3">
    <source>
        <dbReference type="Proteomes" id="UP000321039"/>
    </source>
</evidence>
<reference evidence="2 3" key="1">
    <citation type="submission" date="2019-08" db="EMBL/GenBank/DDBJ databases">
        <title>Parahaliea maris sp. nov., isolated from the surface seawater.</title>
        <authorList>
            <person name="Liu Y."/>
        </authorList>
    </citation>
    <scope>NUCLEOTIDE SEQUENCE [LARGE SCALE GENOMIC DNA]</scope>
    <source>
        <strain evidence="2 3">HSLHS9</strain>
    </source>
</reference>
<feature type="transmembrane region" description="Helical" evidence="1">
    <location>
        <begin position="99"/>
        <end position="118"/>
    </location>
</feature>
<dbReference type="RefSeq" id="WP_148068392.1">
    <property type="nucleotide sequence ID" value="NZ_VRZA01000003.1"/>
</dbReference>
<feature type="transmembrane region" description="Helical" evidence="1">
    <location>
        <begin position="34"/>
        <end position="56"/>
    </location>
</feature>
<keyword evidence="1" id="KW-1133">Transmembrane helix</keyword>
<feature type="transmembrane region" description="Helical" evidence="1">
    <location>
        <begin position="157"/>
        <end position="175"/>
    </location>
</feature>
<accession>A0A5C9A2Q0</accession>
<keyword evidence="1" id="KW-0472">Membrane</keyword>
<name>A0A5C9A2Q0_9GAMM</name>
<dbReference type="Proteomes" id="UP000321039">
    <property type="component" value="Unassembled WGS sequence"/>
</dbReference>
<feature type="transmembrane region" description="Helical" evidence="1">
    <location>
        <begin position="125"/>
        <end position="145"/>
    </location>
</feature>
<protein>
    <submittedName>
        <fullName evidence="2">DUF2878 domain-containing protein</fullName>
    </submittedName>
</protein>
<keyword evidence="1" id="KW-0812">Transmembrane</keyword>
<comment type="caution">
    <text evidence="2">The sequence shown here is derived from an EMBL/GenBank/DDBJ whole genome shotgun (WGS) entry which is preliminary data.</text>
</comment>
<dbReference type="EMBL" id="VRZA01000003">
    <property type="protein sequence ID" value="TXS94050.1"/>
    <property type="molecule type" value="Genomic_DNA"/>
</dbReference>
<dbReference type="InterPro" id="IPR021306">
    <property type="entry name" value="DUF2878"/>
</dbReference>
<keyword evidence="3" id="KW-1185">Reference proteome</keyword>
<evidence type="ECO:0000256" key="1">
    <source>
        <dbReference type="SAM" id="Phobius"/>
    </source>
</evidence>